<dbReference type="PANTHER" id="PTHR30619">
    <property type="entry name" value="DNA INTERNALIZATION/COMPETENCE PROTEIN COMEC/REC2"/>
    <property type="match status" value="1"/>
</dbReference>
<feature type="transmembrane region" description="Helical" evidence="7">
    <location>
        <begin position="523"/>
        <end position="540"/>
    </location>
</feature>
<feature type="transmembrane region" description="Helical" evidence="7">
    <location>
        <begin position="373"/>
        <end position="389"/>
    </location>
</feature>
<feature type="domain" description="ComEC/Rec2-related protein" evidence="9">
    <location>
        <begin position="265"/>
        <end position="541"/>
    </location>
</feature>
<comment type="caution">
    <text evidence="10">The sequence shown here is derived from an EMBL/GenBank/DDBJ whole genome shotgun (WGS) entry which is preliminary data.</text>
</comment>
<feature type="compositionally biased region" description="Basic and acidic residues" evidence="6">
    <location>
        <begin position="17"/>
        <end position="29"/>
    </location>
</feature>
<dbReference type="Gene3D" id="3.60.15.10">
    <property type="entry name" value="Ribonuclease Z/Hydroxyacylglutathione hydrolase-like"/>
    <property type="match status" value="1"/>
</dbReference>
<evidence type="ECO:0000256" key="5">
    <source>
        <dbReference type="ARBA" id="ARBA00023136"/>
    </source>
</evidence>
<name>A0ABX1AIQ5_9ACTN</name>
<dbReference type="InterPro" id="IPR001279">
    <property type="entry name" value="Metallo-B-lactamas"/>
</dbReference>
<dbReference type="Proteomes" id="UP000746503">
    <property type="component" value="Unassembled WGS sequence"/>
</dbReference>
<feature type="domain" description="Metallo-beta-lactamase" evidence="8">
    <location>
        <begin position="585"/>
        <end position="771"/>
    </location>
</feature>
<evidence type="ECO:0000256" key="7">
    <source>
        <dbReference type="SAM" id="Phobius"/>
    </source>
</evidence>
<protein>
    <submittedName>
        <fullName evidence="10">MBL fold metallo-hydrolase</fullName>
    </submittedName>
</protein>
<feature type="transmembrane region" description="Helical" evidence="7">
    <location>
        <begin position="455"/>
        <end position="476"/>
    </location>
</feature>
<dbReference type="InterPro" id="IPR036866">
    <property type="entry name" value="RibonucZ/Hydroxyglut_hydro"/>
</dbReference>
<evidence type="ECO:0000313" key="11">
    <source>
        <dbReference type="Proteomes" id="UP000746503"/>
    </source>
</evidence>
<dbReference type="InterPro" id="IPR004477">
    <property type="entry name" value="ComEC_N"/>
</dbReference>
<keyword evidence="5 7" id="KW-0472">Membrane</keyword>
<keyword evidence="3 7" id="KW-0812">Transmembrane</keyword>
<evidence type="ECO:0000256" key="1">
    <source>
        <dbReference type="ARBA" id="ARBA00004651"/>
    </source>
</evidence>
<dbReference type="NCBIfam" id="TIGR00360">
    <property type="entry name" value="ComEC_N-term"/>
    <property type="match status" value="1"/>
</dbReference>
<evidence type="ECO:0000259" key="8">
    <source>
        <dbReference type="Pfam" id="PF00753"/>
    </source>
</evidence>
<dbReference type="CDD" id="cd07731">
    <property type="entry name" value="ComA-like_MBL-fold"/>
    <property type="match status" value="1"/>
</dbReference>
<accession>A0ABX1AIQ5</accession>
<gene>
    <name evidence="10" type="ORF">HCJ92_02925</name>
</gene>
<dbReference type="EMBL" id="JAAVJB010000011">
    <property type="protein sequence ID" value="NJP65263.1"/>
    <property type="molecule type" value="Genomic_DNA"/>
</dbReference>
<dbReference type="InterPro" id="IPR035681">
    <property type="entry name" value="ComA-like_MBL"/>
</dbReference>
<keyword evidence="11" id="KW-1185">Reference proteome</keyword>
<dbReference type="InterPro" id="IPR052159">
    <property type="entry name" value="Competence_DNA_uptake"/>
</dbReference>
<evidence type="ECO:0000259" key="9">
    <source>
        <dbReference type="Pfam" id="PF03772"/>
    </source>
</evidence>
<feature type="transmembrane region" description="Helical" evidence="7">
    <location>
        <begin position="350"/>
        <end position="366"/>
    </location>
</feature>
<dbReference type="Pfam" id="PF00753">
    <property type="entry name" value="Lactamase_B"/>
    <property type="match status" value="1"/>
</dbReference>
<feature type="transmembrane region" description="Helical" evidence="7">
    <location>
        <begin position="50"/>
        <end position="82"/>
    </location>
</feature>
<dbReference type="Pfam" id="PF03772">
    <property type="entry name" value="Competence"/>
    <property type="match status" value="1"/>
</dbReference>
<evidence type="ECO:0000256" key="2">
    <source>
        <dbReference type="ARBA" id="ARBA00022475"/>
    </source>
</evidence>
<feature type="region of interest" description="Disordered" evidence="6">
    <location>
        <begin position="1"/>
        <end position="42"/>
    </location>
</feature>
<organism evidence="10 11">
    <name type="scientific">Streptomyces spiramenti</name>
    <dbReference type="NCBI Taxonomy" id="2720606"/>
    <lineage>
        <taxon>Bacteria</taxon>
        <taxon>Bacillati</taxon>
        <taxon>Actinomycetota</taxon>
        <taxon>Actinomycetes</taxon>
        <taxon>Kitasatosporales</taxon>
        <taxon>Streptomycetaceae</taxon>
        <taxon>Streptomyces</taxon>
    </lineage>
</organism>
<evidence type="ECO:0000256" key="4">
    <source>
        <dbReference type="ARBA" id="ARBA00022989"/>
    </source>
</evidence>
<comment type="subcellular location">
    <subcellularLocation>
        <location evidence="1">Cell membrane</location>
        <topology evidence="1">Multi-pass membrane protein</topology>
    </subcellularLocation>
</comment>
<feature type="transmembrane region" description="Helical" evidence="7">
    <location>
        <begin position="430"/>
        <end position="449"/>
    </location>
</feature>
<feature type="transmembrane region" description="Helical" evidence="7">
    <location>
        <begin position="290"/>
        <end position="311"/>
    </location>
</feature>
<dbReference type="SUPFAM" id="SSF56281">
    <property type="entry name" value="Metallo-hydrolase/oxidoreductase"/>
    <property type="match status" value="1"/>
</dbReference>
<feature type="transmembrane region" description="Helical" evidence="7">
    <location>
        <begin position="323"/>
        <end position="344"/>
    </location>
</feature>
<evidence type="ECO:0000313" key="10">
    <source>
        <dbReference type="EMBL" id="NJP65263.1"/>
    </source>
</evidence>
<evidence type="ECO:0000256" key="3">
    <source>
        <dbReference type="ARBA" id="ARBA00022692"/>
    </source>
</evidence>
<keyword evidence="4 7" id="KW-1133">Transmembrane helix</keyword>
<feature type="transmembrane region" description="Helical" evidence="7">
    <location>
        <begin position="395"/>
        <end position="418"/>
    </location>
</feature>
<proteinExistence type="predicted"/>
<sequence length="830" mass="86277">MARPTQKAPRARPGHPRMHEPRTHAHDEQDTPSGHPEPEPLDLRLVPPAIAAWAAAALCLQLPTGTVVPLVVVAWLAALALLAPALRRRRALTVTATLALLAAAAAGTSAGLHAAAARSGPLPQLAEREALVEVDVTVTGDPRMARPKPGAWTRPLLITATADRLITAEGGSTEIRTPILLIVSQPHEAWKQLLPTTRLRITARAAQPTGSGADIAAVLFVRGAAPPETVDDPTTVQRLAGALRERLREAVADLPADPKGLLPALIVGDASQVPDDLDEAVRATDLTHTIVVSGAHLSLLLAVVIGTPTTASRAERGGLAARLGLPLRATALLGGAVVIGFVILCRPGPSVLRAAVCGAIALLAIATGRRRSLLPALAAAALLLILHDPTHAVSFGFLLSVLATAALLVIAPPWSLALRRKGLPPRLAEGLAVALAAQLVCAPVVAVFSARVSLVAVPANLLAELAFAPVLVLGWAAMMAAPVALPLAQALAWLASWPARWIATVARTGASLPGAEFGWPDGWWGAALLAGLSVALIVLARRLRRRPWTAAACSLLLLLAALRPQPLEQWISGWPPPGWRVAACDVGQGDATVLAAGPGSAVVVDAGPDPRAVDDCLRALGVRHVPLVVLSHFHADHVAGLSGVLEGRSVGAIRTTATRLPESQVREVESVAAEFGVPVEPAAAGDRGVVGHELSWEVLWPPVAEVIPDANDASVTLLVRTAGMTVFLPGDLEPTAQQRLLVSQPALSVVDILKVPHHGSAYQEEALLRRLSPRWAIVSAGADNSYGHPDPATLATLEEMGATVLRTDLHGSLALTTRGATAIPTRRPPP</sequence>
<reference evidence="10 11" key="1">
    <citation type="submission" date="2020-03" db="EMBL/GenBank/DDBJ databases">
        <title>Draft genome of Streptomyces sp. ventii, isolated from the Axial Seamount in the Pacific Ocean, and resequencing of the two type strains Streptomyces lonarensis strain NCL 716 and Streptomyces bohaiensis strain 11A07.</title>
        <authorList>
            <person name="Loughran R.M."/>
            <person name="Pfannmuller K.M."/>
            <person name="Wasson B.J."/>
            <person name="Deadmond M.C."/>
            <person name="Paddock B.E."/>
            <person name="Koyack M.J."/>
            <person name="Gallegos D.A."/>
            <person name="Mitchell E.A."/>
            <person name="Ushijima B."/>
            <person name="Saw J.H."/>
            <person name="Mcphail K.L."/>
            <person name="Videau P."/>
        </authorList>
    </citation>
    <scope>NUCLEOTIDE SEQUENCE [LARGE SCALE GENOMIC DNA]</scope>
    <source>
        <strain evidence="11">5675061</strain>
    </source>
</reference>
<dbReference type="PANTHER" id="PTHR30619:SF1">
    <property type="entry name" value="RECOMBINATION PROTEIN 2"/>
    <property type="match status" value="1"/>
</dbReference>
<keyword evidence="2" id="KW-1003">Cell membrane</keyword>
<evidence type="ECO:0000256" key="6">
    <source>
        <dbReference type="SAM" id="MobiDB-lite"/>
    </source>
</evidence>